<proteinExistence type="predicted"/>
<sequence>MKVLVASTFFLLLLANAWTLHFYWNDGKFKEEKSPLTGRPCTSIDKITTVTLCPGTFDSFFGGFLLPLLELLAPSAKSNPCNPVSFYCLVLAPPHAVSFHASWILKCTTTKRAQKWTHIHPIDVLWTLSPPR</sequence>
<organism evidence="2 3">
    <name type="scientific">Zopfia rhizophila CBS 207.26</name>
    <dbReference type="NCBI Taxonomy" id="1314779"/>
    <lineage>
        <taxon>Eukaryota</taxon>
        <taxon>Fungi</taxon>
        <taxon>Dikarya</taxon>
        <taxon>Ascomycota</taxon>
        <taxon>Pezizomycotina</taxon>
        <taxon>Dothideomycetes</taxon>
        <taxon>Dothideomycetes incertae sedis</taxon>
        <taxon>Zopfiaceae</taxon>
        <taxon>Zopfia</taxon>
    </lineage>
</organism>
<protein>
    <submittedName>
        <fullName evidence="2">Uncharacterized protein</fullName>
    </submittedName>
</protein>
<keyword evidence="1" id="KW-0732">Signal</keyword>
<evidence type="ECO:0000313" key="3">
    <source>
        <dbReference type="Proteomes" id="UP000800200"/>
    </source>
</evidence>
<reference evidence="2" key="1">
    <citation type="journal article" date="2020" name="Stud. Mycol.">
        <title>101 Dothideomycetes genomes: a test case for predicting lifestyles and emergence of pathogens.</title>
        <authorList>
            <person name="Haridas S."/>
            <person name="Albert R."/>
            <person name="Binder M."/>
            <person name="Bloem J."/>
            <person name="Labutti K."/>
            <person name="Salamov A."/>
            <person name="Andreopoulos B."/>
            <person name="Baker S."/>
            <person name="Barry K."/>
            <person name="Bills G."/>
            <person name="Bluhm B."/>
            <person name="Cannon C."/>
            <person name="Castanera R."/>
            <person name="Culley D."/>
            <person name="Daum C."/>
            <person name="Ezra D."/>
            <person name="Gonzalez J."/>
            <person name="Henrissat B."/>
            <person name="Kuo A."/>
            <person name="Liang C."/>
            <person name="Lipzen A."/>
            <person name="Lutzoni F."/>
            <person name="Magnuson J."/>
            <person name="Mondo S."/>
            <person name="Nolan M."/>
            <person name="Ohm R."/>
            <person name="Pangilinan J."/>
            <person name="Park H.-J."/>
            <person name="Ramirez L."/>
            <person name="Alfaro M."/>
            <person name="Sun H."/>
            <person name="Tritt A."/>
            <person name="Yoshinaga Y."/>
            <person name="Zwiers L.-H."/>
            <person name="Turgeon B."/>
            <person name="Goodwin S."/>
            <person name="Spatafora J."/>
            <person name="Crous P."/>
            <person name="Grigoriev I."/>
        </authorList>
    </citation>
    <scope>NUCLEOTIDE SEQUENCE</scope>
    <source>
        <strain evidence="2">CBS 207.26</strain>
    </source>
</reference>
<dbReference type="Proteomes" id="UP000800200">
    <property type="component" value="Unassembled WGS sequence"/>
</dbReference>
<keyword evidence="3" id="KW-1185">Reference proteome</keyword>
<evidence type="ECO:0000313" key="2">
    <source>
        <dbReference type="EMBL" id="KAF2174517.1"/>
    </source>
</evidence>
<accession>A0A6A6D573</accession>
<gene>
    <name evidence="2" type="ORF">K469DRAFT_778854</name>
</gene>
<evidence type="ECO:0000256" key="1">
    <source>
        <dbReference type="SAM" id="SignalP"/>
    </source>
</evidence>
<dbReference type="AlphaFoldDB" id="A0A6A6D573"/>
<name>A0A6A6D573_9PEZI</name>
<feature type="chain" id="PRO_5025519166" evidence="1">
    <location>
        <begin position="20"/>
        <end position="132"/>
    </location>
</feature>
<dbReference type="EMBL" id="ML994854">
    <property type="protein sequence ID" value="KAF2174517.1"/>
    <property type="molecule type" value="Genomic_DNA"/>
</dbReference>
<feature type="signal peptide" evidence="1">
    <location>
        <begin position="1"/>
        <end position="19"/>
    </location>
</feature>